<evidence type="ECO:0000256" key="1">
    <source>
        <dbReference type="SAM" id="Phobius"/>
    </source>
</evidence>
<dbReference type="EMBL" id="AZGC01000057">
    <property type="protein sequence ID" value="KRL92312.1"/>
    <property type="molecule type" value="Genomic_DNA"/>
</dbReference>
<gene>
    <name evidence="2" type="ORF">FC21_GL000359</name>
</gene>
<feature type="transmembrane region" description="Helical" evidence="1">
    <location>
        <begin position="58"/>
        <end position="82"/>
    </location>
</feature>
<accession>A0A0R1ULY7</accession>
<keyword evidence="3" id="KW-1185">Reference proteome</keyword>
<dbReference type="Proteomes" id="UP000051084">
    <property type="component" value="Unassembled WGS sequence"/>
</dbReference>
<protein>
    <submittedName>
        <fullName evidence="2">Uncharacterized protein</fullName>
    </submittedName>
</protein>
<reference evidence="2 3" key="1">
    <citation type="journal article" date="2015" name="Genome Announc.">
        <title>Expanding the biotechnology potential of lactobacilli through comparative genomics of 213 strains and associated genera.</title>
        <authorList>
            <person name="Sun Z."/>
            <person name="Harris H.M."/>
            <person name="McCann A."/>
            <person name="Guo C."/>
            <person name="Argimon S."/>
            <person name="Zhang W."/>
            <person name="Yang X."/>
            <person name="Jeffery I.B."/>
            <person name="Cooney J.C."/>
            <person name="Kagawa T.F."/>
            <person name="Liu W."/>
            <person name="Song Y."/>
            <person name="Salvetti E."/>
            <person name="Wrobel A."/>
            <person name="Rasinkangas P."/>
            <person name="Parkhill J."/>
            <person name="Rea M.C."/>
            <person name="O'Sullivan O."/>
            <person name="Ritari J."/>
            <person name="Douillard F.P."/>
            <person name="Paul Ross R."/>
            <person name="Yang R."/>
            <person name="Briner A.E."/>
            <person name="Felis G.E."/>
            <person name="de Vos W.M."/>
            <person name="Barrangou R."/>
            <person name="Klaenhammer T.R."/>
            <person name="Caufield P.W."/>
            <person name="Cui Y."/>
            <person name="Zhang H."/>
            <person name="O'Toole P.W."/>
        </authorList>
    </citation>
    <scope>NUCLEOTIDE SEQUENCE [LARGE SCALE GENOMIC DNA]</scope>
    <source>
        <strain evidence="2 3">DSM 18793</strain>
    </source>
</reference>
<keyword evidence="1" id="KW-1133">Transmembrane helix</keyword>
<evidence type="ECO:0000313" key="3">
    <source>
        <dbReference type="Proteomes" id="UP000051084"/>
    </source>
</evidence>
<name>A0A0R1ULY7_9LACO</name>
<comment type="caution">
    <text evidence="2">The sequence shown here is derived from an EMBL/GenBank/DDBJ whole genome shotgun (WGS) entry which is preliminary data.</text>
</comment>
<evidence type="ECO:0000313" key="2">
    <source>
        <dbReference type="EMBL" id="KRL92312.1"/>
    </source>
</evidence>
<sequence length="164" mass="18813">MRTLKKKITNLITIAVNIYLTGLILSNRNFMSNYINEKGTINSAFEELLKLPLITNTIPVAGTFVILLSTPFLVIKIIEIIFHVDAVLFKENLFQIYFIISIVLSMLITLTQKQFEFLGSTISFILIFIHFFPKDFANSIKPINSDEKNKVTSSHIKKNPFKRN</sequence>
<dbReference type="AlphaFoldDB" id="A0A0R1ULY7"/>
<proteinExistence type="predicted"/>
<dbReference type="PATRIC" id="fig|1423742.4.peg.374"/>
<feature type="transmembrane region" description="Helical" evidence="1">
    <location>
        <begin position="94"/>
        <end position="111"/>
    </location>
</feature>
<organism evidence="2 3">
    <name type="scientific">Limosilactobacillus equigenerosi DSM 18793 = JCM 14505</name>
    <dbReference type="NCBI Taxonomy" id="1423742"/>
    <lineage>
        <taxon>Bacteria</taxon>
        <taxon>Bacillati</taxon>
        <taxon>Bacillota</taxon>
        <taxon>Bacilli</taxon>
        <taxon>Lactobacillales</taxon>
        <taxon>Lactobacillaceae</taxon>
        <taxon>Limosilactobacillus</taxon>
    </lineage>
</organism>
<feature type="transmembrane region" description="Helical" evidence="1">
    <location>
        <begin position="7"/>
        <end position="25"/>
    </location>
</feature>
<feature type="transmembrane region" description="Helical" evidence="1">
    <location>
        <begin position="117"/>
        <end position="133"/>
    </location>
</feature>
<keyword evidence="1" id="KW-0812">Transmembrane</keyword>
<keyword evidence="1" id="KW-0472">Membrane</keyword>